<dbReference type="InterPro" id="IPR006597">
    <property type="entry name" value="Sel1-like"/>
</dbReference>
<reference evidence="2 3" key="1">
    <citation type="submission" date="2017-08" db="EMBL/GenBank/DDBJ databases">
        <title>Reclassification of Bisgaard taxon 37 and 44.</title>
        <authorList>
            <person name="Christensen H."/>
        </authorList>
    </citation>
    <scope>NUCLEOTIDE SEQUENCE [LARGE SCALE GENOMIC DNA]</scope>
    <source>
        <strain evidence="2 3">EEAB3T1</strain>
    </source>
</reference>
<dbReference type="AlphaFoldDB" id="A0A3A1YGU3"/>
<proteinExistence type="predicted"/>
<protein>
    <recommendedName>
        <fullName evidence="4">Sel1 repeat family protein</fullName>
    </recommendedName>
</protein>
<feature type="chain" id="PRO_5017279593" description="Sel1 repeat family protein" evidence="1">
    <location>
        <begin position="25"/>
        <end position="234"/>
    </location>
</feature>
<keyword evidence="3" id="KW-1185">Reference proteome</keyword>
<accession>A0A3A1YGU3</accession>
<evidence type="ECO:0000313" key="3">
    <source>
        <dbReference type="Proteomes" id="UP000265964"/>
    </source>
</evidence>
<feature type="signal peptide" evidence="1">
    <location>
        <begin position="1"/>
        <end position="24"/>
    </location>
</feature>
<dbReference type="Proteomes" id="UP000265964">
    <property type="component" value="Unassembled WGS sequence"/>
</dbReference>
<dbReference type="SMART" id="SM00671">
    <property type="entry name" value="SEL1"/>
    <property type="match status" value="3"/>
</dbReference>
<dbReference type="RefSeq" id="WP_119534466.1">
    <property type="nucleotide sequence ID" value="NZ_NRJF01000065.1"/>
</dbReference>
<evidence type="ECO:0000256" key="1">
    <source>
        <dbReference type="SAM" id="SignalP"/>
    </source>
</evidence>
<dbReference type="InterPro" id="IPR050767">
    <property type="entry name" value="Sel1_AlgK"/>
</dbReference>
<dbReference type="Gene3D" id="1.25.40.10">
    <property type="entry name" value="Tetratricopeptide repeat domain"/>
    <property type="match status" value="1"/>
</dbReference>
<evidence type="ECO:0008006" key="4">
    <source>
        <dbReference type="Google" id="ProtNLM"/>
    </source>
</evidence>
<keyword evidence="1" id="KW-0732">Signal</keyword>
<dbReference type="Pfam" id="PF08238">
    <property type="entry name" value="Sel1"/>
    <property type="match status" value="4"/>
</dbReference>
<evidence type="ECO:0000313" key="2">
    <source>
        <dbReference type="EMBL" id="RIY36418.1"/>
    </source>
</evidence>
<dbReference type="PANTHER" id="PTHR11102:SF160">
    <property type="entry name" value="ERAD-ASSOCIATED E3 UBIQUITIN-PROTEIN LIGASE COMPONENT HRD3"/>
    <property type="match status" value="1"/>
</dbReference>
<dbReference type="InterPro" id="IPR011990">
    <property type="entry name" value="TPR-like_helical_dom_sf"/>
</dbReference>
<sequence>MLGVRFHLALIFLVSLGLTTSIYANDNTQDPNGLTTREQLLQALAGKDEVENTHVLVLRDKKENFSRALELYEKGEFVKAIPYFVSATRQGHFKAPRYLGLIYLNGMGVKINTTKAFAYFVLAAQRGDITGQYWLGYLYETGTGVNQDMEQAIRWYTSSAQRGDIIAAPALTALGRFYEYGLGSLTRDLIKAKEYYQQAALDGYVPAQQALRNLEVQEQLKVTPDVSNIISQID</sequence>
<name>A0A3A1YGU3_9GAMM</name>
<dbReference type="SUPFAM" id="SSF81901">
    <property type="entry name" value="HCP-like"/>
    <property type="match status" value="1"/>
</dbReference>
<organism evidence="2 3">
    <name type="scientific">Psittacicella gerlachiana</name>
    <dbReference type="NCBI Taxonomy" id="2028574"/>
    <lineage>
        <taxon>Bacteria</taxon>
        <taxon>Pseudomonadati</taxon>
        <taxon>Pseudomonadota</taxon>
        <taxon>Gammaproteobacteria</taxon>
        <taxon>Pasteurellales</taxon>
        <taxon>Psittacicellaceae</taxon>
        <taxon>Psittacicella</taxon>
    </lineage>
</organism>
<dbReference type="PANTHER" id="PTHR11102">
    <property type="entry name" value="SEL-1-LIKE PROTEIN"/>
    <property type="match status" value="1"/>
</dbReference>
<dbReference type="EMBL" id="NRJF01000065">
    <property type="protein sequence ID" value="RIY36418.1"/>
    <property type="molecule type" value="Genomic_DNA"/>
</dbReference>
<dbReference type="OrthoDB" id="80091at2"/>
<gene>
    <name evidence="2" type="ORF">CKF59_02795</name>
</gene>
<comment type="caution">
    <text evidence="2">The sequence shown here is derived from an EMBL/GenBank/DDBJ whole genome shotgun (WGS) entry which is preliminary data.</text>
</comment>